<proteinExistence type="inferred from homology"/>
<dbReference type="InterPro" id="IPR020845">
    <property type="entry name" value="AMP-binding_CS"/>
</dbReference>
<dbReference type="Pfam" id="PF00501">
    <property type="entry name" value="AMP-binding"/>
    <property type="match status" value="1"/>
</dbReference>
<dbReference type="InterPro" id="IPR042099">
    <property type="entry name" value="ANL_N_sf"/>
</dbReference>
<dbReference type="PANTHER" id="PTHR43201:SF8">
    <property type="entry name" value="ACYL-COA SYNTHETASE FAMILY MEMBER 3"/>
    <property type="match status" value="1"/>
</dbReference>
<dbReference type="CDD" id="cd04433">
    <property type="entry name" value="AFD_class_I"/>
    <property type="match status" value="1"/>
</dbReference>
<name>A0A9W9SEK4_9EURO</name>
<evidence type="ECO:0000256" key="1">
    <source>
        <dbReference type="ARBA" id="ARBA00006432"/>
    </source>
</evidence>
<reference evidence="3" key="2">
    <citation type="journal article" date="2023" name="IMA Fungus">
        <title>Comparative genomic study of the Penicillium genus elucidates a diverse pangenome and 15 lateral gene transfer events.</title>
        <authorList>
            <person name="Petersen C."/>
            <person name="Sorensen T."/>
            <person name="Nielsen M.R."/>
            <person name="Sondergaard T.E."/>
            <person name="Sorensen J.L."/>
            <person name="Fitzpatrick D.A."/>
            <person name="Frisvad J.C."/>
            <person name="Nielsen K.L."/>
        </authorList>
    </citation>
    <scope>NUCLEOTIDE SEQUENCE</scope>
    <source>
        <strain evidence="3">IBT 3081</strain>
    </source>
</reference>
<dbReference type="InterPro" id="IPR045851">
    <property type="entry name" value="AMP-bd_C_sf"/>
</dbReference>
<dbReference type="RefSeq" id="XP_056581785.1">
    <property type="nucleotide sequence ID" value="XM_056725535.1"/>
</dbReference>
<dbReference type="OrthoDB" id="6614653at2759"/>
<comment type="similarity">
    <text evidence="1">Belongs to the ATP-dependent AMP-binding enzyme family.</text>
</comment>
<keyword evidence="4" id="KW-1185">Reference proteome</keyword>
<accession>A0A9W9SEK4</accession>
<comment type="caution">
    <text evidence="3">The sequence shown here is derived from an EMBL/GenBank/DDBJ whole genome shotgun (WGS) entry which is preliminary data.</text>
</comment>
<evidence type="ECO:0000313" key="4">
    <source>
        <dbReference type="Proteomes" id="UP001147752"/>
    </source>
</evidence>
<feature type="domain" description="AMP-dependent synthetase/ligase" evidence="2">
    <location>
        <begin position="74"/>
        <end position="381"/>
    </location>
</feature>
<evidence type="ECO:0000313" key="3">
    <source>
        <dbReference type="EMBL" id="KAJ5375799.1"/>
    </source>
</evidence>
<dbReference type="SUPFAM" id="SSF56801">
    <property type="entry name" value="Acetyl-CoA synthetase-like"/>
    <property type="match status" value="1"/>
</dbReference>
<gene>
    <name evidence="3" type="ORF">N7517_007805</name>
</gene>
<dbReference type="InterPro" id="IPR000873">
    <property type="entry name" value="AMP-dep_synth/lig_dom"/>
</dbReference>
<dbReference type="PANTHER" id="PTHR43201">
    <property type="entry name" value="ACYL-COA SYNTHETASE"/>
    <property type="match status" value="1"/>
</dbReference>
<dbReference type="Gene3D" id="3.30.300.30">
    <property type="match status" value="1"/>
</dbReference>
<evidence type="ECO:0000259" key="2">
    <source>
        <dbReference type="Pfam" id="PF00501"/>
    </source>
</evidence>
<organism evidence="3 4">
    <name type="scientific">Penicillium concentricum</name>
    <dbReference type="NCBI Taxonomy" id="293559"/>
    <lineage>
        <taxon>Eukaryota</taxon>
        <taxon>Fungi</taxon>
        <taxon>Dikarya</taxon>
        <taxon>Ascomycota</taxon>
        <taxon>Pezizomycotina</taxon>
        <taxon>Eurotiomycetes</taxon>
        <taxon>Eurotiomycetidae</taxon>
        <taxon>Eurotiales</taxon>
        <taxon>Aspergillaceae</taxon>
        <taxon>Penicillium</taxon>
    </lineage>
</organism>
<dbReference type="PROSITE" id="PS00455">
    <property type="entry name" value="AMP_BINDING"/>
    <property type="match status" value="1"/>
</dbReference>
<dbReference type="AlphaFoldDB" id="A0A9W9SEK4"/>
<dbReference type="EMBL" id="JAPZBT010000002">
    <property type="protein sequence ID" value="KAJ5375799.1"/>
    <property type="molecule type" value="Genomic_DNA"/>
</dbReference>
<dbReference type="GeneID" id="81464718"/>
<sequence length="559" mass="62645">MATPVERFPNDAIFTNLVKLRDTVPGVVIYDEYGIEAAYRDLFEDIVNLRQVLRETLPPDCMDSRGLLRPEAKPVASMTVSIYYFIVSFLTIASLGGASVPLSSTATLEETAYSLSKANVCCILFDPWTVNQSAPIKNHIQKSPGQRLHTIQMHPAERKSTSTKIEIDESLTFPESDTCWIMFSSGTTGQPKGIAIPRRNFFFEIQVDPTDLFLTYRPVHWIGSAITPLINVLVGKKTSGLKRGAGPAHIWEALKEGIITRTSLTPVRLKAMQEYYYSTICQFSSEDQDRYVAGASKLQSVMSSGSVLNPATAKFWKNLTNMPIVTAYGITELGGGVFRTSPRSPFVDGSIGEPMPNMMVKLSDGDKGQLFVKAPGMFTHYIGDEEATKAAFDEEGFFRTGDILRREGNQYIFLGRASSDWIRFSAFTVSVLEVEERLLKLPYVSEAYVLPVMDYEVRNLIAAVIRVKADYTEVNLCKIRDDLSSTTESYKLPRLLRILREKEVAPLTASEKGRKNEMREKYFKVSGYRPNDYFVPGVEFWGNETGSYFINPTERVSSS</sequence>
<dbReference type="Proteomes" id="UP001147752">
    <property type="component" value="Unassembled WGS sequence"/>
</dbReference>
<dbReference type="GO" id="GO:0031956">
    <property type="term" value="F:medium-chain fatty acid-CoA ligase activity"/>
    <property type="evidence" value="ECO:0007669"/>
    <property type="project" value="TreeGrafter"/>
</dbReference>
<dbReference type="Gene3D" id="3.40.50.12780">
    <property type="entry name" value="N-terminal domain of ligase-like"/>
    <property type="match status" value="1"/>
</dbReference>
<dbReference type="GO" id="GO:0006631">
    <property type="term" value="P:fatty acid metabolic process"/>
    <property type="evidence" value="ECO:0007669"/>
    <property type="project" value="TreeGrafter"/>
</dbReference>
<reference evidence="3" key="1">
    <citation type="submission" date="2022-12" db="EMBL/GenBank/DDBJ databases">
        <authorList>
            <person name="Petersen C."/>
        </authorList>
    </citation>
    <scope>NUCLEOTIDE SEQUENCE</scope>
    <source>
        <strain evidence="3">IBT 3081</strain>
    </source>
</reference>
<protein>
    <submittedName>
        <fullName evidence="3">Acetyl-CoA synthetase-like protein</fullName>
    </submittedName>
</protein>